<protein>
    <recommendedName>
        <fullName evidence="6">Methyltransferase domain-containing protein</fullName>
    </recommendedName>
</protein>
<dbReference type="AlphaFoldDB" id="A0ABD3Q533"/>
<dbReference type="EMBL" id="JALLPJ020000332">
    <property type="protein sequence ID" value="KAL3795182.1"/>
    <property type="molecule type" value="Genomic_DNA"/>
</dbReference>
<accession>A0ABD3Q533</accession>
<dbReference type="GO" id="GO:0008168">
    <property type="term" value="F:methyltransferase activity"/>
    <property type="evidence" value="ECO:0007669"/>
    <property type="project" value="UniProtKB-KW"/>
</dbReference>
<comment type="caution">
    <text evidence="4">The sequence shown here is derived from an EMBL/GenBank/DDBJ whole genome shotgun (WGS) entry which is preliminary data.</text>
</comment>
<dbReference type="Proteomes" id="UP001530400">
    <property type="component" value="Unassembled WGS sequence"/>
</dbReference>
<evidence type="ECO:0000256" key="3">
    <source>
        <dbReference type="ARBA" id="ARBA00022679"/>
    </source>
</evidence>
<evidence type="ECO:0000256" key="1">
    <source>
        <dbReference type="ARBA" id="ARBA00008361"/>
    </source>
</evidence>
<evidence type="ECO:0000256" key="2">
    <source>
        <dbReference type="ARBA" id="ARBA00022603"/>
    </source>
</evidence>
<dbReference type="PANTHER" id="PTHR12176:SF80">
    <property type="entry name" value="EEF1A LYSINE METHYLTRANSFERASE 4"/>
    <property type="match status" value="1"/>
</dbReference>
<evidence type="ECO:0000313" key="4">
    <source>
        <dbReference type="EMBL" id="KAL3795182.1"/>
    </source>
</evidence>
<dbReference type="GO" id="GO:0032259">
    <property type="term" value="P:methylation"/>
    <property type="evidence" value="ECO:0007669"/>
    <property type="project" value="UniProtKB-KW"/>
</dbReference>
<keyword evidence="5" id="KW-1185">Reference proteome</keyword>
<dbReference type="InterPro" id="IPR051419">
    <property type="entry name" value="Lys/N-term_MeTrsfase_sf"/>
</dbReference>
<keyword evidence="2" id="KW-0489">Methyltransferase</keyword>
<proteinExistence type="inferred from homology"/>
<keyword evidence="3" id="KW-0808">Transferase</keyword>
<gene>
    <name evidence="4" type="ORF">ACHAWO_005354</name>
</gene>
<dbReference type="PANTHER" id="PTHR12176">
    <property type="entry name" value="SAM-DEPENDENT METHYLTRANSFERASE SUPERFAMILY PROTEIN"/>
    <property type="match status" value="1"/>
</dbReference>
<sequence length="293" mass="33180">MALLHQVVSLAFHVHRPKLTRNVSIQSNNNVNDQGYSRWKQAPFDFSSKQGWEEFYKNGQITSPSREDDDNSSLEYEWHSHIPHSAIIDTIAPSIEAAANSSSNYGELPSILIVGCGNSSLPRVLHDAFDYPVRITCLDYSKVCIDMIRQMYSESCPRMDFVVGDAMKLREVISEHNTLNSGEEYHYDVVIDKGLMDALMCGEGFDVGNLQREVEKVLTCHPWGMHILICFPLITGTKDILNELGQENYGLNLFWRFDLPVEGCENGRASFNVGKRGLWKLDVEVVASETNWN</sequence>
<evidence type="ECO:0000313" key="5">
    <source>
        <dbReference type="Proteomes" id="UP001530400"/>
    </source>
</evidence>
<reference evidence="4 5" key="1">
    <citation type="submission" date="2024-10" db="EMBL/GenBank/DDBJ databases">
        <title>Updated reference genomes for cyclostephanoid diatoms.</title>
        <authorList>
            <person name="Roberts W.R."/>
            <person name="Alverson A.J."/>
        </authorList>
    </citation>
    <scope>NUCLEOTIDE SEQUENCE [LARGE SCALE GENOMIC DNA]</scope>
    <source>
        <strain evidence="4 5">AJA010-31</strain>
    </source>
</reference>
<evidence type="ECO:0008006" key="6">
    <source>
        <dbReference type="Google" id="ProtNLM"/>
    </source>
</evidence>
<dbReference type="Gene3D" id="3.40.50.150">
    <property type="entry name" value="Vaccinia Virus protein VP39"/>
    <property type="match status" value="1"/>
</dbReference>
<name>A0ABD3Q533_9STRA</name>
<comment type="similarity">
    <text evidence="1">Belongs to the methyltransferase superfamily.</text>
</comment>
<organism evidence="4 5">
    <name type="scientific">Cyclotella atomus</name>
    <dbReference type="NCBI Taxonomy" id="382360"/>
    <lineage>
        <taxon>Eukaryota</taxon>
        <taxon>Sar</taxon>
        <taxon>Stramenopiles</taxon>
        <taxon>Ochrophyta</taxon>
        <taxon>Bacillariophyta</taxon>
        <taxon>Coscinodiscophyceae</taxon>
        <taxon>Thalassiosirophycidae</taxon>
        <taxon>Stephanodiscales</taxon>
        <taxon>Stephanodiscaceae</taxon>
        <taxon>Cyclotella</taxon>
    </lineage>
</organism>
<dbReference type="InterPro" id="IPR029063">
    <property type="entry name" value="SAM-dependent_MTases_sf"/>
</dbReference>
<dbReference type="SUPFAM" id="SSF53335">
    <property type="entry name" value="S-adenosyl-L-methionine-dependent methyltransferases"/>
    <property type="match status" value="1"/>
</dbReference>